<dbReference type="Gene3D" id="3.30.70.330">
    <property type="match status" value="1"/>
</dbReference>
<evidence type="ECO:0000256" key="4">
    <source>
        <dbReference type="SAM" id="MobiDB-lite"/>
    </source>
</evidence>
<evidence type="ECO:0000256" key="3">
    <source>
        <dbReference type="PROSITE-ProRule" id="PRU00176"/>
    </source>
</evidence>
<dbReference type="Pfam" id="PF00076">
    <property type="entry name" value="RRM_1"/>
    <property type="match status" value="1"/>
</dbReference>
<dbReference type="AlphaFoldDB" id="A0A6J1WGP8"/>
<reference evidence="7" key="1">
    <citation type="submission" date="2025-08" db="UniProtKB">
        <authorList>
            <consortium name="RefSeq"/>
        </authorList>
    </citation>
    <scope>IDENTIFICATION</scope>
    <source>
        <tissue evidence="7">Whole larvae</tissue>
    </source>
</reference>
<proteinExistence type="predicted"/>
<evidence type="ECO:0000313" key="6">
    <source>
        <dbReference type="Proteomes" id="UP001652740"/>
    </source>
</evidence>
<evidence type="ECO:0000259" key="5">
    <source>
        <dbReference type="PROSITE" id="PS50102"/>
    </source>
</evidence>
<gene>
    <name evidence="7" type="primary">LOC113510691</name>
</gene>
<feature type="region of interest" description="Disordered" evidence="4">
    <location>
        <begin position="157"/>
        <end position="203"/>
    </location>
</feature>
<dbReference type="InterPro" id="IPR032675">
    <property type="entry name" value="LRR_dom_sf"/>
</dbReference>
<dbReference type="KEGG" id="gmw:113510691"/>
<dbReference type="InterPro" id="IPR012677">
    <property type="entry name" value="Nucleotide-bd_a/b_plait_sf"/>
</dbReference>
<protein>
    <submittedName>
        <fullName evidence="7">Uncharacterized protein LOC113510691</fullName>
    </submittedName>
</protein>
<feature type="compositionally biased region" description="Polar residues" evidence="4">
    <location>
        <begin position="171"/>
        <end position="196"/>
    </location>
</feature>
<dbReference type="InParanoid" id="A0A6J1WGP8"/>
<evidence type="ECO:0000256" key="2">
    <source>
        <dbReference type="ARBA" id="ARBA00022884"/>
    </source>
</evidence>
<dbReference type="SMART" id="SM00367">
    <property type="entry name" value="LRR_CC"/>
    <property type="match status" value="5"/>
</dbReference>
<evidence type="ECO:0000313" key="7">
    <source>
        <dbReference type="RefSeq" id="XP_026749994.2"/>
    </source>
</evidence>
<dbReference type="GO" id="GO:0019005">
    <property type="term" value="C:SCF ubiquitin ligase complex"/>
    <property type="evidence" value="ECO:0007669"/>
    <property type="project" value="TreeGrafter"/>
</dbReference>
<dbReference type="PANTHER" id="PTHR13318">
    <property type="entry name" value="PARTNER OF PAIRED, ISOFORM B-RELATED"/>
    <property type="match status" value="1"/>
</dbReference>
<dbReference type="Pfam" id="PF00646">
    <property type="entry name" value="F-box"/>
    <property type="match status" value="1"/>
</dbReference>
<sequence length="698" mass="78983">MSLFDGEEERFFNPEIFQVIRREVYGIGDIEILPYGFRNIPTHTEDGIPIRKLYVTNLPPKTTRTELFGVFAPYGFIKSCWLRMGDKGLNRLSTPTYAFVTFSNPEDAHKALQAPSHEKMLRGRNLRTYPADSWHQPAEDSDGKVRWRPRSDRRYYEADSNNSIEQEDCPESSTDNANAASSETDPTTSEQGSTQNGKEESENEPCYTILDILNRDCLNHIMTYVPIRDLIRSERVSKRWQEMVHEYLQTIRTFKTSWWQYVPVRLTTAVLRHVLARLTLVRLHVDHPWSALNDRTAHAIGKFCPDLEELKVVGMHTKNWNPLVYGCKRLKTLAFISCNKLTDSSLVHLVKDNSSIEHLTVANNTHVTGLFLTGLNPLKLTSLAFYNCYSLQSTLLIAAIDSLPNLTTLKLDACPVTLWRKVPCILRKLSQLEELSLCEYSSVDVCLTPQLNDDFSEAISNLKEVKSLNFSRNIYITNAVLKQVAQSCRKLISLDISSCNSRKSFPYPGVGDEGVSAVCGGCALLERLDASYLARLRDAGLAAAARLPRLRALLARGNPALSAAPFARALAACHLLEDIDVCGCDNISESIIEAAVEALETKPRKLVLRLAGTAVSEPEVCNGHNLLTVNTQDNRCNPHFRPDFVDRILEDSSDDSLIDDLLEHDDFDDYIFQDDELFLEEDDDDDDVERYYYGIQYY</sequence>
<dbReference type="GO" id="GO:0031146">
    <property type="term" value="P:SCF-dependent proteasomal ubiquitin-dependent protein catabolic process"/>
    <property type="evidence" value="ECO:0007669"/>
    <property type="project" value="TreeGrafter"/>
</dbReference>
<dbReference type="CDD" id="cd00590">
    <property type="entry name" value="RRM_SF"/>
    <property type="match status" value="1"/>
</dbReference>
<keyword evidence="6" id="KW-1185">Reference proteome</keyword>
<dbReference type="InterPro" id="IPR035979">
    <property type="entry name" value="RBD_domain_sf"/>
</dbReference>
<dbReference type="Proteomes" id="UP001652740">
    <property type="component" value="Unplaced"/>
</dbReference>
<evidence type="ECO:0000256" key="1">
    <source>
        <dbReference type="ARBA" id="ARBA00022786"/>
    </source>
</evidence>
<accession>A0A6J1WGP8</accession>
<dbReference type="Gene3D" id="3.80.10.10">
    <property type="entry name" value="Ribonuclease Inhibitor"/>
    <property type="match status" value="2"/>
</dbReference>
<dbReference type="InterPro" id="IPR006553">
    <property type="entry name" value="Leu-rich_rpt_Cys-con_subtyp"/>
</dbReference>
<dbReference type="PROSITE" id="PS50102">
    <property type="entry name" value="RRM"/>
    <property type="match status" value="1"/>
</dbReference>
<feature type="domain" description="RRM" evidence="5">
    <location>
        <begin position="51"/>
        <end position="133"/>
    </location>
</feature>
<keyword evidence="2 3" id="KW-0694">RNA-binding</keyword>
<dbReference type="GO" id="GO:0003723">
    <property type="term" value="F:RNA binding"/>
    <property type="evidence" value="ECO:0007669"/>
    <property type="project" value="UniProtKB-UniRule"/>
</dbReference>
<dbReference type="Gene3D" id="1.20.1280.50">
    <property type="match status" value="1"/>
</dbReference>
<dbReference type="InterPro" id="IPR036047">
    <property type="entry name" value="F-box-like_dom_sf"/>
</dbReference>
<dbReference type="SMART" id="SM00360">
    <property type="entry name" value="RRM"/>
    <property type="match status" value="1"/>
</dbReference>
<keyword evidence="1" id="KW-0833">Ubl conjugation pathway</keyword>
<dbReference type="InterPro" id="IPR001810">
    <property type="entry name" value="F-box_dom"/>
</dbReference>
<organism evidence="6 7">
    <name type="scientific">Galleria mellonella</name>
    <name type="common">Greater wax moth</name>
    <dbReference type="NCBI Taxonomy" id="7137"/>
    <lineage>
        <taxon>Eukaryota</taxon>
        <taxon>Metazoa</taxon>
        <taxon>Ecdysozoa</taxon>
        <taxon>Arthropoda</taxon>
        <taxon>Hexapoda</taxon>
        <taxon>Insecta</taxon>
        <taxon>Pterygota</taxon>
        <taxon>Neoptera</taxon>
        <taxon>Endopterygota</taxon>
        <taxon>Lepidoptera</taxon>
        <taxon>Glossata</taxon>
        <taxon>Ditrysia</taxon>
        <taxon>Pyraloidea</taxon>
        <taxon>Pyralidae</taxon>
        <taxon>Galleriinae</taxon>
        <taxon>Galleria</taxon>
    </lineage>
</organism>
<dbReference type="SUPFAM" id="SSF54928">
    <property type="entry name" value="RNA-binding domain, RBD"/>
    <property type="match status" value="1"/>
</dbReference>
<dbReference type="SUPFAM" id="SSF81383">
    <property type="entry name" value="F-box domain"/>
    <property type="match status" value="1"/>
</dbReference>
<dbReference type="GeneID" id="113510691"/>
<dbReference type="SUPFAM" id="SSF52047">
    <property type="entry name" value="RNI-like"/>
    <property type="match status" value="1"/>
</dbReference>
<dbReference type="RefSeq" id="XP_026749994.2">
    <property type="nucleotide sequence ID" value="XM_026894193.3"/>
</dbReference>
<dbReference type="InterPro" id="IPR000504">
    <property type="entry name" value="RRM_dom"/>
</dbReference>
<name>A0A6J1WGP8_GALME</name>